<keyword evidence="3" id="KW-1185">Reference proteome</keyword>
<feature type="region of interest" description="Disordered" evidence="1">
    <location>
        <begin position="118"/>
        <end position="141"/>
    </location>
</feature>
<sequence length="141" mass="14842">MIALDYTIAAQLQGLRIEWLATPAPTNRSGGRDQRRGRPSRPAPVEQPPVIPAGDASPDEVTTGMSPHDATRAPNGRVFAANENGRSVAVTQDGKLVHIFSDVTQPAGLAAVGVARPLRPGPQVSARPCQSHSPPIESTEK</sequence>
<feature type="compositionally biased region" description="Pro residues" evidence="1">
    <location>
        <begin position="41"/>
        <end position="51"/>
    </location>
</feature>
<organism evidence="2 3">
    <name type="scientific">Amycolatopsis nalaikhensis</name>
    <dbReference type="NCBI Taxonomy" id="715472"/>
    <lineage>
        <taxon>Bacteria</taxon>
        <taxon>Bacillati</taxon>
        <taxon>Actinomycetota</taxon>
        <taxon>Actinomycetes</taxon>
        <taxon>Pseudonocardiales</taxon>
        <taxon>Pseudonocardiaceae</taxon>
        <taxon>Amycolatopsis</taxon>
    </lineage>
</organism>
<evidence type="ECO:0000313" key="2">
    <source>
        <dbReference type="EMBL" id="WIV59120.1"/>
    </source>
</evidence>
<gene>
    <name evidence="2" type="ORF">QP939_11060</name>
</gene>
<dbReference type="EMBL" id="CP127173">
    <property type="protein sequence ID" value="WIV59120.1"/>
    <property type="molecule type" value="Genomic_DNA"/>
</dbReference>
<evidence type="ECO:0000256" key="1">
    <source>
        <dbReference type="SAM" id="MobiDB-lite"/>
    </source>
</evidence>
<name>A0ABY8XTT5_9PSEU</name>
<feature type="region of interest" description="Disordered" evidence="1">
    <location>
        <begin position="22"/>
        <end position="76"/>
    </location>
</feature>
<accession>A0ABY8XTT5</accession>
<reference evidence="2 3" key="1">
    <citation type="submission" date="2023-06" db="EMBL/GenBank/DDBJ databases">
        <authorList>
            <person name="Oyuntsetseg B."/>
            <person name="Kim S.B."/>
        </authorList>
    </citation>
    <scope>NUCLEOTIDE SEQUENCE [LARGE SCALE GENOMIC DNA]</scope>
    <source>
        <strain evidence="2 3">2-2</strain>
    </source>
</reference>
<evidence type="ECO:0000313" key="3">
    <source>
        <dbReference type="Proteomes" id="UP001227101"/>
    </source>
</evidence>
<protein>
    <submittedName>
        <fullName evidence="2">Uncharacterized protein</fullName>
    </submittedName>
</protein>
<dbReference type="Proteomes" id="UP001227101">
    <property type="component" value="Chromosome"/>
</dbReference>
<proteinExistence type="predicted"/>
<dbReference type="RefSeq" id="WP_285456594.1">
    <property type="nucleotide sequence ID" value="NZ_CP127173.1"/>
</dbReference>